<evidence type="ECO:0000313" key="3">
    <source>
        <dbReference type="Proteomes" id="UP000177958"/>
    </source>
</evidence>
<evidence type="ECO:0000313" key="2">
    <source>
        <dbReference type="EMBL" id="OGG57975.1"/>
    </source>
</evidence>
<evidence type="ECO:0000256" key="1">
    <source>
        <dbReference type="SAM" id="MobiDB-lite"/>
    </source>
</evidence>
<sequence length="73" mass="7778">MGSSPCSHDNDITVGPDASTGVKGSDIPVKELDKSDPTLWRGHAPGPGNPYAGSTNDRKDVIERFDEIDDPNQ</sequence>
<proteinExistence type="predicted"/>
<feature type="region of interest" description="Disordered" evidence="1">
    <location>
        <begin position="1"/>
        <end position="58"/>
    </location>
</feature>
<accession>A0A1F6D9C1</accession>
<comment type="caution">
    <text evidence="2">The sequence shown here is derived from an EMBL/GenBank/DDBJ whole genome shotgun (WGS) entry which is preliminary data.</text>
</comment>
<dbReference type="Proteomes" id="UP000177958">
    <property type="component" value="Unassembled WGS sequence"/>
</dbReference>
<gene>
    <name evidence="2" type="ORF">A2853_03565</name>
</gene>
<protein>
    <submittedName>
        <fullName evidence="2">Uncharacterized protein</fullName>
    </submittedName>
</protein>
<reference evidence="2 3" key="1">
    <citation type="journal article" date="2016" name="Nat. Commun.">
        <title>Thousands of microbial genomes shed light on interconnected biogeochemical processes in an aquifer system.</title>
        <authorList>
            <person name="Anantharaman K."/>
            <person name="Brown C.T."/>
            <person name="Hug L.A."/>
            <person name="Sharon I."/>
            <person name="Castelle C.J."/>
            <person name="Probst A.J."/>
            <person name="Thomas B.C."/>
            <person name="Singh A."/>
            <person name="Wilkins M.J."/>
            <person name="Karaoz U."/>
            <person name="Brodie E.L."/>
            <person name="Williams K.H."/>
            <person name="Hubbard S.S."/>
            <person name="Banfield J.F."/>
        </authorList>
    </citation>
    <scope>NUCLEOTIDE SEQUENCE [LARGE SCALE GENOMIC DNA]</scope>
</reference>
<name>A0A1F6D9C1_9BACT</name>
<dbReference type="EMBL" id="MFKX01000008">
    <property type="protein sequence ID" value="OGG57975.1"/>
    <property type="molecule type" value="Genomic_DNA"/>
</dbReference>
<dbReference type="AlphaFoldDB" id="A0A1F6D9C1"/>
<organism evidence="2 3">
    <name type="scientific">Candidatus Kaiserbacteria bacterium RIFCSPHIGHO2_01_FULL_55_17</name>
    <dbReference type="NCBI Taxonomy" id="1798484"/>
    <lineage>
        <taxon>Bacteria</taxon>
        <taxon>Candidatus Kaiseribacteriota</taxon>
    </lineage>
</organism>